<reference evidence="2 3" key="1">
    <citation type="submission" date="2019-04" db="EMBL/GenBank/DDBJ databases">
        <title>Natronospirillum operosus gen. nov., sp. nov., a haloalkaliphilic satellite isolated from decaying biomass of laboratory culture of cyanobacterium Geitlerinema sp. and proposal of Natronospirillaceae fam. nov. and Saccharospirillaceae fam. nov.</title>
        <authorList>
            <person name="Kevbrin V."/>
            <person name="Boltyanskaya Y."/>
            <person name="Koziaeva V."/>
            <person name="Grouzdev D.S."/>
            <person name="Park M."/>
            <person name="Cho J."/>
        </authorList>
    </citation>
    <scope>NUCLEOTIDE SEQUENCE [LARGE SCALE GENOMIC DNA]</scope>
    <source>
        <strain evidence="2 3">G-116</strain>
    </source>
</reference>
<dbReference type="Pfam" id="PF18835">
    <property type="entry name" value="Beta_helix_2"/>
    <property type="match status" value="1"/>
</dbReference>
<feature type="domain" description="Right handed beta helix" evidence="1">
    <location>
        <begin position="115"/>
        <end position="286"/>
    </location>
</feature>
<evidence type="ECO:0000259" key="1">
    <source>
        <dbReference type="Pfam" id="PF13229"/>
    </source>
</evidence>
<evidence type="ECO:0000313" key="2">
    <source>
        <dbReference type="EMBL" id="TGG93540.1"/>
    </source>
</evidence>
<dbReference type="RefSeq" id="WP_135483249.1">
    <property type="nucleotide sequence ID" value="NZ_SRMF01000003.1"/>
</dbReference>
<dbReference type="InterPro" id="IPR039448">
    <property type="entry name" value="Beta_helix"/>
</dbReference>
<dbReference type="InterPro" id="IPR011050">
    <property type="entry name" value="Pectin_lyase_fold/virulence"/>
</dbReference>
<dbReference type="AlphaFoldDB" id="A0A4Z0WGI5"/>
<organism evidence="2 3">
    <name type="scientific">Natronospirillum operosum</name>
    <dbReference type="NCBI Taxonomy" id="2759953"/>
    <lineage>
        <taxon>Bacteria</taxon>
        <taxon>Pseudomonadati</taxon>
        <taxon>Pseudomonadota</taxon>
        <taxon>Gammaproteobacteria</taxon>
        <taxon>Oceanospirillales</taxon>
        <taxon>Natronospirillaceae</taxon>
        <taxon>Natronospirillum</taxon>
    </lineage>
</organism>
<dbReference type="SUPFAM" id="SSF51126">
    <property type="entry name" value="Pectin lyase-like"/>
    <property type="match status" value="1"/>
</dbReference>
<dbReference type="Gene3D" id="2.160.20.10">
    <property type="entry name" value="Single-stranded right-handed beta-helix, Pectin lyase-like"/>
    <property type="match status" value="1"/>
</dbReference>
<dbReference type="CDD" id="cd21111">
    <property type="entry name" value="IFTase"/>
    <property type="match status" value="1"/>
</dbReference>
<dbReference type="Proteomes" id="UP000297475">
    <property type="component" value="Unassembled WGS sequence"/>
</dbReference>
<dbReference type="EMBL" id="SRMF01000003">
    <property type="protein sequence ID" value="TGG93540.1"/>
    <property type="molecule type" value="Genomic_DNA"/>
</dbReference>
<keyword evidence="2" id="KW-0808">Transferase</keyword>
<dbReference type="OrthoDB" id="2501618at2"/>
<protein>
    <submittedName>
        <fullName evidence="2">Fructotransferase</fullName>
    </submittedName>
</protein>
<gene>
    <name evidence="2" type="ORF">E4656_10880</name>
</gene>
<proteinExistence type="predicted"/>
<keyword evidence="3" id="KW-1185">Reference proteome</keyword>
<sequence length="407" mass="43988">MSTVYDVTDWSVSGTSETVHTDIGLYINSILDDIRANQSTQSDNPGAVIYIPPGDYILRTRVLIDLSYITIKGSGHGFFSSSIRYNAGDTSGWAEIWPGSSRILVDNTDGQAEAFLVYRSQAPRISSVQFRDFCLDGVSFGSDENSYTNGKVGLRFQSDTDACLIEGMGFVYLEDGIIAHNVDAMRVHNNFITECGGCLHMTGSGQATLVTANLMGAGYNKHTIFAEGHKGLLVEGNNIFPRGADSVYFLDCDQSAITGNRLHAFYPGMVVLEGSGRGNLVTANHFLREDEPFDPLKPYDNGRDDLFGLIHVAGEEHFIQGNYLRFDASPVATPTPTLILVRSGSGHTVSSNHVSCSTAGFNAVLLDASVNNVRVLLTGHSGNFTSYAPGSEYAFLGLPPLGTHRDL</sequence>
<dbReference type="Pfam" id="PF13229">
    <property type="entry name" value="Beta_helix"/>
    <property type="match status" value="1"/>
</dbReference>
<accession>A0A4Z0WGI5</accession>
<dbReference type="InterPro" id="IPR040526">
    <property type="entry name" value="Beta_helix_2"/>
</dbReference>
<dbReference type="GO" id="GO:0016740">
    <property type="term" value="F:transferase activity"/>
    <property type="evidence" value="ECO:0007669"/>
    <property type="project" value="UniProtKB-KW"/>
</dbReference>
<name>A0A4Z0WGI5_9GAMM</name>
<comment type="caution">
    <text evidence="2">The sequence shown here is derived from an EMBL/GenBank/DDBJ whole genome shotgun (WGS) entry which is preliminary data.</text>
</comment>
<dbReference type="InterPro" id="IPR012334">
    <property type="entry name" value="Pectin_lyas_fold"/>
</dbReference>
<evidence type="ECO:0000313" key="3">
    <source>
        <dbReference type="Proteomes" id="UP000297475"/>
    </source>
</evidence>